<dbReference type="FunFam" id="3.40.50.150:FF:000554">
    <property type="entry name" value="Cation-transporting ATPase"/>
    <property type="match status" value="1"/>
</dbReference>
<organism evidence="2 3">
    <name type="scientific">Boothiomyces macroporosus</name>
    <dbReference type="NCBI Taxonomy" id="261099"/>
    <lineage>
        <taxon>Eukaryota</taxon>
        <taxon>Fungi</taxon>
        <taxon>Fungi incertae sedis</taxon>
        <taxon>Chytridiomycota</taxon>
        <taxon>Chytridiomycota incertae sedis</taxon>
        <taxon>Chytridiomycetes</taxon>
        <taxon>Rhizophydiales</taxon>
        <taxon>Terramycetaceae</taxon>
        <taxon>Boothiomyces</taxon>
    </lineage>
</organism>
<comment type="caution">
    <text evidence="2">The sequence shown here is derived from an EMBL/GenBank/DDBJ whole genome shotgun (WGS) entry which is preliminary data.</text>
</comment>
<evidence type="ECO:0008006" key="4">
    <source>
        <dbReference type="Google" id="ProtNLM"/>
    </source>
</evidence>
<sequence length="337" mass="39405">MGIAERLIESKYVPDFVIRIVFRIVLYFTRQNPSPVQIAKQKLEFIKSLKAKKIAVDTNEANAPYDFPTQFYQNFLGPNLKYSANYFEQNSSLEESEVRMMEIYCKNSGLKDGMHVLDIGCGWGSLVFYIAKNYPNCKITALTHSNSQIAFIRSKAVNLGCDITVISADISTFEAENKFDMIFAVEVLEYMQNYELLFEKLSGWMKPNGYLYTHIFCHKDTPVELIAPDQDSWMFKFFCRGGTLPSEDLFLWFQKDLVVESRYTFPGTHYSKTANTWIENMDKNKESILEIFHQVYKDEAFVWFKRWRFFAMMVAEIFGSNGGNDWLIVHYLFKNRK</sequence>
<dbReference type="AlphaFoldDB" id="A0AAD5UPS3"/>
<keyword evidence="3" id="KW-1185">Reference proteome</keyword>
<dbReference type="Gene3D" id="3.40.50.150">
    <property type="entry name" value="Vaccinia Virus protein VP39"/>
    <property type="match status" value="1"/>
</dbReference>
<evidence type="ECO:0000313" key="3">
    <source>
        <dbReference type="Proteomes" id="UP001210925"/>
    </source>
</evidence>
<dbReference type="EMBL" id="JADGKB010000011">
    <property type="protein sequence ID" value="KAJ3260486.1"/>
    <property type="molecule type" value="Genomic_DNA"/>
</dbReference>
<reference evidence="2" key="1">
    <citation type="submission" date="2020-05" db="EMBL/GenBank/DDBJ databases">
        <title>Phylogenomic resolution of chytrid fungi.</title>
        <authorList>
            <person name="Stajich J.E."/>
            <person name="Amses K."/>
            <person name="Simmons R."/>
            <person name="Seto K."/>
            <person name="Myers J."/>
            <person name="Bonds A."/>
            <person name="Quandt C.A."/>
            <person name="Barry K."/>
            <person name="Liu P."/>
            <person name="Grigoriev I."/>
            <person name="Longcore J.E."/>
            <person name="James T.Y."/>
        </authorList>
    </citation>
    <scope>NUCLEOTIDE SEQUENCE</scope>
    <source>
        <strain evidence="2">PLAUS21</strain>
    </source>
</reference>
<dbReference type="CDD" id="cd02440">
    <property type="entry name" value="AdoMet_MTases"/>
    <property type="match status" value="1"/>
</dbReference>
<protein>
    <recommendedName>
        <fullName evidence="4">Coclaurine N-methyltransferase</fullName>
    </recommendedName>
</protein>
<dbReference type="Proteomes" id="UP001210925">
    <property type="component" value="Unassembled WGS sequence"/>
</dbReference>
<evidence type="ECO:0000256" key="1">
    <source>
        <dbReference type="ARBA" id="ARBA00010815"/>
    </source>
</evidence>
<accession>A0AAD5UPS3</accession>
<dbReference type="PANTHER" id="PTHR43832:SF1">
    <property type="entry name" value="S-ADENOSYL-L-METHIONINE-DEPENDENT METHYLTRANSFERASES SUPERFAMILY PROTEIN"/>
    <property type="match status" value="1"/>
</dbReference>
<comment type="similarity">
    <text evidence="1">Belongs to the CFA/CMAS family.</text>
</comment>
<evidence type="ECO:0000313" key="2">
    <source>
        <dbReference type="EMBL" id="KAJ3260486.1"/>
    </source>
</evidence>
<gene>
    <name evidence="2" type="ORF">HK103_000628</name>
</gene>
<dbReference type="InterPro" id="IPR029063">
    <property type="entry name" value="SAM-dependent_MTases_sf"/>
</dbReference>
<name>A0AAD5UPS3_9FUNG</name>
<dbReference type="PANTHER" id="PTHR43832">
    <property type="match status" value="1"/>
</dbReference>
<proteinExistence type="inferred from homology"/>
<dbReference type="SUPFAM" id="SSF53335">
    <property type="entry name" value="S-adenosyl-L-methionine-dependent methyltransferases"/>
    <property type="match status" value="1"/>
</dbReference>
<dbReference type="Pfam" id="PF02353">
    <property type="entry name" value="CMAS"/>
    <property type="match status" value="1"/>
</dbReference>